<gene>
    <name evidence="1" type="ORF">POPTR_017G053100v4</name>
</gene>
<protein>
    <submittedName>
        <fullName evidence="1">Uncharacterized protein</fullName>
    </submittedName>
</protein>
<dbReference type="Proteomes" id="UP000006729">
    <property type="component" value="Chromosome 17"/>
</dbReference>
<evidence type="ECO:0000313" key="1">
    <source>
        <dbReference type="EMBL" id="KAI9379150.1"/>
    </source>
</evidence>
<proteinExistence type="predicted"/>
<accession>A0ACC0RRI1</accession>
<organism evidence="1 2">
    <name type="scientific">Populus trichocarpa</name>
    <name type="common">Western balsam poplar</name>
    <name type="synonym">Populus balsamifera subsp. trichocarpa</name>
    <dbReference type="NCBI Taxonomy" id="3694"/>
    <lineage>
        <taxon>Eukaryota</taxon>
        <taxon>Viridiplantae</taxon>
        <taxon>Streptophyta</taxon>
        <taxon>Embryophyta</taxon>
        <taxon>Tracheophyta</taxon>
        <taxon>Spermatophyta</taxon>
        <taxon>Magnoliopsida</taxon>
        <taxon>eudicotyledons</taxon>
        <taxon>Gunneridae</taxon>
        <taxon>Pentapetalae</taxon>
        <taxon>rosids</taxon>
        <taxon>fabids</taxon>
        <taxon>Malpighiales</taxon>
        <taxon>Salicaceae</taxon>
        <taxon>Saliceae</taxon>
        <taxon>Populus</taxon>
    </lineage>
</organism>
<name>A0ACC0RRI1_POPTR</name>
<comment type="caution">
    <text evidence="1">The sequence shown here is derived from an EMBL/GenBank/DDBJ whole genome shotgun (WGS) entry which is preliminary data.</text>
</comment>
<keyword evidence="2" id="KW-1185">Reference proteome</keyword>
<dbReference type="EMBL" id="CM009306">
    <property type="protein sequence ID" value="KAI9379150.1"/>
    <property type="molecule type" value="Genomic_DNA"/>
</dbReference>
<reference evidence="1 2" key="1">
    <citation type="journal article" date="2006" name="Science">
        <title>The genome of black cottonwood, Populus trichocarpa (Torr. &amp; Gray).</title>
        <authorList>
            <person name="Tuskan G.A."/>
            <person name="Difazio S."/>
            <person name="Jansson S."/>
            <person name="Bohlmann J."/>
            <person name="Grigoriev I."/>
            <person name="Hellsten U."/>
            <person name="Putnam N."/>
            <person name="Ralph S."/>
            <person name="Rombauts S."/>
            <person name="Salamov A."/>
            <person name="Schein J."/>
            <person name="Sterck L."/>
            <person name="Aerts A."/>
            <person name="Bhalerao R.R."/>
            <person name="Bhalerao R.P."/>
            <person name="Blaudez D."/>
            <person name="Boerjan W."/>
            <person name="Brun A."/>
            <person name="Brunner A."/>
            <person name="Busov V."/>
            <person name="Campbell M."/>
            <person name="Carlson J."/>
            <person name="Chalot M."/>
            <person name="Chapman J."/>
            <person name="Chen G.L."/>
            <person name="Cooper D."/>
            <person name="Coutinho P.M."/>
            <person name="Couturier J."/>
            <person name="Covert S."/>
            <person name="Cronk Q."/>
            <person name="Cunningham R."/>
            <person name="Davis J."/>
            <person name="Degroeve S."/>
            <person name="Dejardin A."/>
            <person name="Depamphilis C."/>
            <person name="Detter J."/>
            <person name="Dirks B."/>
            <person name="Dubchak I."/>
            <person name="Duplessis S."/>
            <person name="Ehlting J."/>
            <person name="Ellis B."/>
            <person name="Gendler K."/>
            <person name="Goodstein D."/>
            <person name="Gribskov M."/>
            <person name="Grimwood J."/>
            <person name="Groover A."/>
            <person name="Gunter L."/>
            <person name="Hamberger B."/>
            <person name="Heinze B."/>
            <person name="Helariutta Y."/>
            <person name="Henrissat B."/>
            <person name="Holligan D."/>
            <person name="Holt R."/>
            <person name="Huang W."/>
            <person name="Islam-Faridi N."/>
            <person name="Jones S."/>
            <person name="Jones-Rhoades M."/>
            <person name="Jorgensen R."/>
            <person name="Joshi C."/>
            <person name="Kangasjarvi J."/>
            <person name="Karlsson J."/>
            <person name="Kelleher C."/>
            <person name="Kirkpatrick R."/>
            <person name="Kirst M."/>
            <person name="Kohler A."/>
            <person name="Kalluri U."/>
            <person name="Larimer F."/>
            <person name="Leebens-Mack J."/>
            <person name="Leple J.C."/>
            <person name="Locascio P."/>
            <person name="Lou Y."/>
            <person name="Lucas S."/>
            <person name="Martin F."/>
            <person name="Montanini B."/>
            <person name="Napoli C."/>
            <person name="Nelson D.R."/>
            <person name="Nelson C."/>
            <person name="Nieminen K."/>
            <person name="Nilsson O."/>
            <person name="Pereda V."/>
            <person name="Peter G."/>
            <person name="Philippe R."/>
            <person name="Pilate G."/>
            <person name="Poliakov A."/>
            <person name="Razumovskaya J."/>
            <person name="Richardson P."/>
            <person name="Rinaldi C."/>
            <person name="Ritland K."/>
            <person name="Rouze P."/>
            <person name="Ryaboy D."/>
            <person name="Schmutz J."/>
            <person name="Schrader J."/>
            <person name="Segerman B."/>
            <person name="Shin H."/>
            <person name="Siddiqui A."/>
            <person name="Sterky F."/>
            <person name="Terry A."/>
            <person name="Tsai C.J."/>
            <person name="Uberbacher E."/>
            <person name="Unneberg P."/>
            <person name="Vahala J."/>
            <person name="Wall K."/>
            <person name="Wessler S."/>
            <person name="Yang G."/>
            <person name="Yin T."/>
            <person name="Douglas C."/>
            <person name="Marra M."/>
            <person name="Sandberg G."/>
            <person name="Van de Peer Y."/>
            <person name="Rokhsar D."/>
        </authorList>
    </citation>
    <scope>NUCLEOTIDE SEQUENCE [LARGE SCALE GENOMIC DNA]</scope>
    <source>
        <strain evidence="2">cv. Nisqually</strain>
    </source>
</reference>
<sequence length="427" mass="46578">MVGTRAKGKVEGGIQQTKVTTSVPARASPSSPSPLTKQPQGKEMAIEKCSRCGVQLVVPPDAQAIRCAVCQAVTRVHSYYPLAQARESASRITSGLISMVSGNITTMTSSVSSSSYPVPGYGGYYAQPPIRPVLQLPLPSMHGRKRALLCGVSYRGKSYKIKGSINDVKCMRYFLVEKFGFPNDSILMLTEDETNPLQIPTKENIRLALRWLVQGCQPGDSLVFHFSGHGSKQLDYDMDEVDGFDETLCPLDYETQGMIVDDEINETIVRPLPQGVTLHAIIDACYSQTMLDLPFVCRMNREGYYTWEDQTLSPYACKGTSGGLALCISACDDNQTSVDTTALAGNVSTGALTYCFIQAVQNEPGLTYGRLLNSMRQVIRGAKTGGLRLNGPIASLVNKALFNTEITQEPQLSSSETFDIYAKQFIL</sequence>
<evidence type="ECO:0000313" key="2">
    <source>
        <dbReference type="Proteomes" id="UP000006729"/>
    </source>
</evidence>